<proteinExistence type="predicted"/>
<feature type="signal peptide" evidence="2">
    <location>
        <begin position="1"/>
        <end position="23"/>
    </location>
</feature>
<keyword evidence="1" id="KW-0472">Membrane</keyword>
<evidence type="ECO:0000313" key="4">
    <source>
        <dbReference type="Proteomes" id="UP001497516"/>
    </source>
</evidence>
<evidence type="ECO:0000256" key="1">
    <source>
        <dbReference type="SAM" id="Phobius"/>
    </source>
</evidence>
<feature type="transmembrane region" description="Helical" evidence="1">
    <location>
        <begin position="42"/>
        <end position="62"/>
    </location>
</feature>
<keyword evidence="1" id="KW-1133">Transmembrane helix</keyword>
<accession>A0AAV2EQG0</accession>
<name>A0AAV2EQG0_9ROSI</name>
<dbReference type="EMBL" id="OZ034818">
    <property type="protein sequence ID" value="CAL1388200.1"/>
    <property type="molecule type" value="Genomic_DNA"/>
</dbReference>
<dbReference type="AlphaFoldDB" id="A0AAV2EQG0"/>
<gene>
    <name evidence="3" type="ORF">LTRI10_LOCUS29141</name>
</gene>
<reference evidence="3 4" key="1">
    <citation type="submission" date="2024-04" db="EMBL/GenBank/DDBJ databases">
        <authorList>
            <person name="Fracassetti M."/>
        </authorList>
    </citation>
    <scope>NUCLEOTIDE SEQUENCE [LARGE SCALE GENOMIC DNA]</scope>
</reference>
<keyword evidence="1" id="KW-0812">Transmembrane</keyword>
<keyword evidence="4" id="KW-1185">Reference proteome</keyword>
<evidence type="ECO:0000256" key="2">
    <source>
        <dbReference type="SAM" id="SignalP"/>
    </source>
</evidence>
<keyword evidence="2" id="KW-0732">Signal</keyword>
<protein>
    <submittedName>
        <fullName evidence="3">Uncharacterized protein</fullName>
    </submittedName>
</protein>
<organism evidence="3 4">
    <name type="scientific">Linum trigynum</name>
    <dbReference type="NCBI Taxonomy" id="586398"/>
    <lineage>
        <taxon>Eukaryota</taxon>
        <taxon>Viridiplantae</taxon>
        <taxon>Streptophyta</taxon>
        <taxon>Embryophyta</taxon>
        <taxon>Tracheophyta</taxon>
        <taxon>Spermatophyta</taxon>
        <taxon>Magnoliopsida</taxon>
        <taxon>eudicotyledons</taxon>
        <taxon>Gunneridae</taxon>
        <taxon>Pentapetalae</taxon>
        <taxon>rosids</taxon>
        <taxon>fabids</taxon>
        <taxon>Malpighiales</taxon>
        <taxon>Linaceae</taxon>
        <taxon>Linum</taxon>
    </lineage>
</organism>
<dbReference type="Proteomes" id="UP001497516">
    <property type="component" value="Chromosome 5"/>
</dbReference>
<sequence>MDQRNASFSSLLLLLLSPAVVLGECEPDDSDRARATALKYKLVVIAPILLAGAIGVCLPVVAQKKIPV</sequence>
<evidence type="ECO:0000313" key="3">
    <source>
        <dbReference type="EMBL" id="CAL1388200.1"/>
    </source>
</evidence>
<feature type="chain" id="PRO_5043584429" evidence="2">
    <location>
        <begin position="24"/>
        <end position="68"/>
    </location>
</feature>